<reference evidence="1 4" key="9">
    <citation type="journal article" date="2007" name="Science">
        <title>Sequence finishing and mapping of Drosophila melanogaster heterochromatin.</title>
        <authorList>
            <person name="Hoskins R.A."/>
            <person name="Carlson J.W."/>
            <person name="Kennedy C."/>
            <person name="Acevedo D."/>
            <person name="Evans-Holm M."/>
            <person name="Frise E."/>
            <person name="Wan K.H."/>
            <person name="Park S."/>
            <person name="Mendez-Lago M."/>
            <person name="Rossi F."/>
            <person name="Villasante A."/>
            <person name="Dimitri P."/>
            <person name="Karpen G.H."/>
            <person name="Celniker S.E."/>
        </authorList>
    </citation>
    <scope>NUCLEOTIDE SEQUENCE [LARGE SCALE GENOMIC DNA]</scope>
    <source>
        <strain evidence="4">Berkeley</strain>
    </source>
</reference>
<dbReference type="AlphaFoldDB" id="A0A0B4K868"/>
<dbReference type="RefSeq" id="NP_001246459.1">
    <property type="nucleotide sequence ID" value="NM_001259530.2"/>
</dbReference>
<dbReference type="EMBL" id="AE013599">
    <property type="protein sequence ID" value="AFH08212.1"/>
    <property type="molecule type" value="Genomic_DNA"/>
</dbReference>
<reference evidence="1 4" key="8">
    <citation type="journal article" date="2007" name="Science">
        <title>The Release 5.1 annotation of Drosophila melanogaster heterochromatin.</title>
        <authorList>
            <person name="Smith C.D."/>
            <person name="Shu S."/>
            <person name="Mungall C.J."/>
            <person name="Karpen G.H."/>
        </authorList>
    </citation>
    <scope>NUCLEOTIDE SEQUENCE [LARGE SCALE GENOMIC DNA]</scope>
    <source>
        <strain evidence="4">Berkeley</strain>
    </source>
</reference>
<dbReference type="OMA" id="MKQIWIA"/>
<reference evidence="1 4" key="2">
    <citation type="journal article" date="2002" name="Genome Biol.">
        <title>Finishing a whole-genome shotgun: release 3 of the Drosophila melanogaster euchromatic genome sequence.</title>
        <authorList>
            <person name="Celniker S.E."/>
            <person name="Wheeler D.A."/>
            <person name="Kronmiller B."/>
            <person name="Carlson J.W."/>
            <person name="Halpern A."/>
            <person name="Patel S."/>
            <person name="Adams M."/>
            <person name="Champe M."/>
            <person name="Dugan S.P."/>
            <person name="Frise E."/>
            <person name="Hodgson A."/>
            <person name="George R.A."/>
            <person name="Hoskins R.A."/>
            <person name="Laverty T."/>
            <person name="Muzny D.M."/>
            <person name="Nelson C.R."/>
            <person name="Pacleb J.M."/>
            <person name="Park S."/>
            <person name="Pfeiffer B.D."/>
            <person name="Richards S."/>
            <person name="Sodergren E.J."/>
            <person name="Svirskas R."/>
            <person name="Tabor P.E."/>
            <person name="Wan K."/>
            <person name="Stapleton M."/>
            <person name="Sutton G.G."/>
            <person name="Venter C."/>
            <person name="Weinstock G."/>
            <person name="Scherer S.E."/>
            <person name="Myers E.W."/>
            <person name="Gibbs R.A."/>
            <person name="Rubin G.M."/>
        </authorList>
    </citation>
    <scope>NUCLEOTIDE SEQUENCE [LARGE SCALE GENOMIC DNA]</scope>
    <source>
        <strain evidence="4">Berkeley</strain>
    </source>
</reference>
<dbReference type="AGR" id="FB:FBgn0053200"/>
<organism evidence="1 4">
    <name type="scientific">Drosophila melanogaster</name>
    <name type="common">Fruit fly</name>
    <dbReference type="NCBI Taxonomy" id="7227"/>
    <lineage>
        <taxon>Eukaryota</taxon>
        <taxon>Metazoa</taxon>
        <taxon>Ecdysozoa</taxon>
        <taxon>Arthropoda</taxon>
        <taxon>Hexapoda</taxon>
        <taxon>Insecta</taxon>
        <taxon>Pterygota</taxon>
        <taxon>Neoptera</taxon>
        <taxon>Endopterygota</taxon>
        <taxon>Diptera</taxon>
        <taxon>Brachycera</taxon>
        <taxon>Muscomorpha</taxon>
        <taxon>Ephydroidea</taxon>
        <taxon>Drosophilidae</taxon>
        <taxon>Drosophila</taxon>
        <taxon>Sophophora</taxon>
    </lineage>
</organism>
<dbReference type="FlyBase" id="FBgn0053200">
    <property type="gene designation" value="VepD"/>
</dbReference>
<reference evidence="1" key="10">
    <citation type="journal article" date="2015" name="G3 (Bethesda)">
        <title>Gene Model Annotations for Drosophila melanogaster: Impact of High-Throughput Data.</title>
        <authorList>
            <consortium name="FlyBase Consortium"/>
            <person name="Matthews B.B."/>
            <person name="Dos Santos G."/>
            <person name="Crosby M.A."/>
            <person name="Emmert D.B."/>
            <person name="St Pierre S.E."/>
            <person name="Gramates L.S."/>
            <person name="Zhou P."/>
            <person name="Schroeder A.J."/>
            <person name="Falls K."/>
            <person name="Strelets V."/>
            <person name="Russo S.M."/>
            <person name="Gelbart W.M."/>
            <person name="null"/>
        </authorList>
    </citation>
    <scope>NUCLEOTIDE SEQUENCE</scope>
</reference>
<dbReference type="Proteomes" id="UP000000803">
    <property type="component" value="Chromosome 2R"/>
</dbReference>
<dbReference type="KEGG" id="dme:Dmel_CG33200"/>
<dbReference type="RefSeq" id="NP_788425.1">
    <property type="nucleotide sequence ID" value="NM_176245.4"/>
</dbReference>
<dbReference type="CTD" id="117331"/>
<dbReference type="EMBL" id="AE013599">
    <property type="protein sequence ID" value="AHN56515.1"/>
    <property type="molecule type" value="Genomic_DNA"/>
</dbReference>
<dbReference type="BioGRID-ORCS" id="117331">
    <property type="hits" value="0 hits in 1 CRISPR screen"/>
</dbReference>
<reference evidence="1" key="11">
    <citation type="journal article" date="2015" name="G3 (Bethesda)">
        <title>Gene Model Annotations for Drosophila melanogaster: The Rule-Benders.</title>
        <authorList>
            <consortium name="FlyBase Consortium"/>
            <person name="Crosby M.A."/>
            <person name="Gramates L.S."/>
            <person name="Dos Santos G."/>
            <person name="Matthews B.B."/>
            <person name="St Pierre S.E."/>
            <person name="Zhou P."/>
            <person name="Schroeder A.J."/>
            <person name="Falls K."/>
            <person name="Emmert D.B."/>
            <person name="Russo S.M."/>
            <person name="Gelbart W.M."/>
            <person name="null"/>
        </authorList>
    </citation>
    <scope>NUCLEOTIDE SEQUENCE</scope>
</reference>
<protein>
    <submittedName>
        <fullName evidence="1">Ventrally-expressed protein D, isoform B</fullName>
    </submittedName>
    <submittedName>
        <fullName evidence="2">Ventrally-expressed protein D, isoform C</fullName>
    </submittedName>
</protein>
<reference evidence="1" key="14">
    <citation type="submission" date="2020-05" db="EMBL/GenBank/DDBJ databases">
        <title>Drosophila melanogaster release 4 sequence.</title>
        <authorList>
            <consortium name="Berkeley Drosophila Genome Project"/>
            <person name="Celniker S."/>
            <person name="Carlson J."/>
            <person name="Wan K."/>
            <person name="Pfeiffer B."/>
            <person name="Frise E."/>
            <person name="George R."/>
            <person name="Hoskins R."/>
            <person name="Stapleton M."/>
            <person name="Pacleb J."/>
            <person name="Park S."/>
            <person name="Svirskas R."/>
            <person name="Smith E."/>
            <person name="Yu C."/>
            <person name="Rubin G."/>
        </authorList>
    </citation>
    <scope>NUCLEOTIDE SEQUENCE</scope>
</reference>
<evidence type="ECO:0000313" key="1">
    <source>
        <dbReference type="EMBL" id="AFH08212.1"/>
    </source>
</evidence>
<reference evidence="1 4" key="3">
    <citation type="journal article" date="2002" name="Genome Biol.">
        <title>Annotation of the Drosophila melanogaster euchromatic genome: a systematic review.</title>
        <authorList>
            <person name="Misra S."/>
            <person name="Crosby M.A."/>
            <person name="Mungall C.J."/>
            <person name="Matthews B.B."/>
            <person name="Campbell K.S."/>
            <person name="Hradecky P."/>
            <person name="Huang Y."/>
            <person name="Kaminker J.S."/>
            <person name="Millburn G.H."/>
            <person name="Prochnik S.E."/>
            <person name="Smith C.D."/>
            <person name="Tupy J.L."/>
            <person name="Whitfied E.J."/>
            <person name="Bayraktaroglu L."/>
            <person name="Berman B.P."/>
            <person name="Bettencourt B.R."/>
            <person name="Celniker S.E."/>
            <person name="de Grey A.D."/>
            <person name="Drysdale R.A."/>
            <person name="Harris N.L."/>
            <person name="Richter J."/>
            <person name="Russo S."/>
            <person name="Schroeder A.J."/>
            <person name="Shu S.Q."/>
            <person name="Stapleton M."/>
            <person name="Yamada C."/>
            <person name="Ashburner M."/>
            <person name="Gelbart W.M."/>
            <person name="Rubin G.M."/>
            <person name="Lewis S.E."/>
        </authorList>
    </citation>
    <scope>GENOME REANNOTATION</scope>
    <source>
        <strain evidence="4">Berkeley</strain>
    </source>
</reference>
<reference evidence="1 4" key="5">
    <citation type="journal article" date="2002" name="Genome Biol.">
        <title>Heterochromatic sequences in a Drosophila whole-genome shotgun assembly.</title>
        <authorList>
            <person name="Hoskins R.A."/>
            <person name="Smith C.D."/>
            <person name="Carlson J.W."/>
            <person name="Carvalho A.B."/>
            <person name="Halpern A."/>
            <person name="Kaminker J.S."/>
            <person name="Kennedy C."/>
            <person name="Mungall C.J."/>
            <person name="Sullivan B.A."/>
            <person name="Sutton G.G."/>
            <person name="Yasuhara J.C."/>
            <person name="Wakimoto B.T."/>
            <person name="Myers E.W."/>
            <person name="Celniker S.E."/>
            <person name="Rubin G.M."/>
            <person name="Karpen G.H."/>
        </authorList>
    </citation>
    <scope>NUCLEOTIDE SEQUENCE [LARGE SCALE GENOMIC DNA]</scope>
    <source>
        <strain evidence="4">Berkeley</strain>
    </source>
</reference>
<dbReference type="ExpressionAtlas" id="A0A0B4K868">
    <property type="expression patterns" value="baseline and differential"/>
</dbReference>
<dbReference type="GeneID" id="117331"/>
<sequence>MIPHSENPFSIEDTYVEEPQFSEQCGNSRCGQPQTAYEVYQRILLRLQAQEHTRSTEANEYEIRKKFWIASFTGRPLQYQC</sequence>
<reference evidence="1" key="7">
    <citation type="submission" date="2006-08" db="EMBL/GenBank/DDBJ databases">
        <authorList>
            <person name="Celniker S."/>
            <person name="Carlson J."/>
            <person name="Wan K."/>
            <person name="Frise E."/>
            <person name="Hoskins R."/>
            <person name="Park S."/>
            <person name="Svirskas R."/>
            <person name="Rubin G."/>
        </authorList>
    </citation>
    <scope>NUCLEOTIDE SEQUENCE</scope>
</reference>
<evidence type="ECO:0000313" key="3">
    <source>
        <dbReference type="FlyBase" id="FBgn0053200"/>
    </source>
</evidence>
<dbReference type="RefSeq" id="NP_001286720.1">
    <property type="nucleotide sequence ID" value="NM_001299791.1"/>
</dbReference>
<dbReference type="VEuPathDB" id="VectorBase:FBgn0053200"/>
<name>A0A0B4K868_DROME</name>
<reference evidence="1 4" key="4">
    <citation type="journal article" date="2002" name="Genome Biol.">
        <title>The transposable elements of the Drosophila melanogaster euchromatin: a genomics perspective.</title>
        <authorList>
            <person name="Kaminker J.S."/>
            <person name="Bergman C.M."/>
            <person name="Kronmiller B."/>
            <person name="Carlson J."/>
            <person name="Svirskas R."/>
            <person name="Patel S."/>
            <person name="Frise E."/>
            <person name="Wheeler D.A."/>
            <person name="Lewis S.E."/>
            <person name="Rubin G.M."/>
            <person name="Ashburner M."/>
            <person name="Celniker S.E."/>
        </authorList>
    </citation>
    <scope>NUCLEOTIDE SEQUENCE [LARGE SCALE GENOMIC DNA]</scope>
    <source>
        <strain evidence="4">Berkeley</strain>
    </source>
</reference>
<reference evidence="1" key="12">
    <citation type="journal article" date="2015" name="Genome Res.">
        <title>The Release 6 reference sequence of the Drosophila melanogaster genome.</title>
        <authorList>
            <person name="Hoskins R.A."/>
            <person name="Carlson J.W."/>
            <person name="Wan K.H."/>
            <person name="Park S."/>
            <person name="Mendez I."/>
            <person name="Galle S.E."/>
            <person name="Booth B.W."/>
            <person name="Pfeiffer B.D."/>
            <person name="George R.A."/>
            <person name="Svirskas R."/>
            <person name="Krzywinski M."/>
            <person name="Schein J."/>
            <person name="Accardo M.C."/>
            <person name="Damia E."/>
            <person name="Messina G."/>
            <person name="Mendez-Lago M."/>
            <person name="de Pablos B."/>
            <person name="Demakova O.V."/>
            <person name="Andreyeva E.N."/>
            <person name="Boldyreva L.V."/>
            <person name="Marra M."/>
            <person name="Carvalho A.B."/>
            <person name="Dimitri P."/>
            <person name="Villasante A."/>
            <person name="Zhimulev I.F."/>
            <person name="Rubin G.M."/>
            <person name="Karpen G.H."/>
            <person name="Celniker S.E."/>
        </authorList>
    </citation>
    <scope>NUCLEOTIDE SEQUENCE</scope>
</reference>
<dbReference type="Bgee" id="FBgn0053200">
    <property type="expression patterns" value="Expressed in transmedullary neuron Tm5c (Drosophila) in brain and 65 other cell types or tissues"/>
</dbReference>
<evidence type="ECO:0000313" key="4">
    <source>
        <dbReference type="Proteomes" id="UP000000803"/>
    </source>
</evidence>
<proteinExistence type="predicted"/>
<reference evidence="1 4" key="1">
    <citation type="journal article" date="2000" name="Science">
        <title>The genome sequence of Drosophila melanogaster.</title>
        <authorList>
            <person name="Adams M.D."/>
            <person name="Celniker S.E."/>
            <person name="Holt R.A."/>
            <person name="Evans C.A."/>
            <person name="Gocayne J.D."/>
            <person name="Amanatides P.G."/>
            <person name="Scherer S.E."/>
            <person name="Li P.W."/>
            <person name="Hoskins R.A."/>
            <person name="Galle R.F."/>
            <person name="George R.A."/>
            <person name="Lewis S.E."/>
            <person name="Richards S."/>
            <person name="Ashburner M."/>
            <person name="Henderson S.N."/>
            <person name="Sutton G.G."/>
            <person name="Wortman J.R."/>
            <person name="Yandell M.D."/>
            <person name="Zhang Q."/>
            <person name="Chen L.X."/>
            <person name="Brandon R.C."/>
            <person name="Rogers Y.H."/>
            <person name="Blazej R.G."/>
            <person name="Champe M."/>
            <person name="Pfeiffer B.D."/>
            <person name="Wan K.H."/>
            <person name="Doyle C."/>
            <person name="Baxter E.G."/>
            <person name="Helt G."/>
            <person name="Nelson C.R."/>
            <person name="Gabor G.L."/>
            <person name="Abril J.F."/>
            <person name="Agbayani A."/>
            <person name="An H.J."/>
            <person name="Andrews-Pfannkoch C."/>
            <person name="Baldwin D."/>
            <person name="Ballew R.M."/>
            <person name="Basu A."/>
            <person name="Baxendale J."/>
            <person name="Bayraktaroglu L."/>
            <person name="Beasley E.M."/>
            <person name="Beeson K.Y."/>
            <person name="Benos P.V."/>
            <person name="Berman B.P."/>
            <person name="Bhandari D."/>
            <person name="Bolshakov S."/>
            <person name="Borkova D."/>
            <person name="Botchan M.R."/>
            <person name="Bouck J."/>
            <person name="Brokstein P."/>
            <person name="Brottier P."/>
            <person name="Burtis K.C."/>
            <person name="Busam D.A."/>
            <person name="Butler H."/>
            <person name="Cadieu E."/>
            <person name="Center A."/>
            <person name="Chandra I."/>
            <person name="Cherry J.M."/>
            <person name="Cawley S."/>
            <person name="Dahlke C."/>
            <person name="Davenport L.B."/>
            <person name="Davies P."/>
            <person name="de Pablos B."/>
            <person name="Delcher A."/>
            <person name="Deng Z."/>
            <person name="Mays A.D."/>
            <person name="Dew I."/>
            <person name="Dietz S.M."/>
            <person name="Dodson K."/>
            <person name="Doup L.E."/>
            <person name="Downes M."/>
            <person name="Dugan-Rocha S."/>
            <person name="Dunkov B.C."/>
            <person name="Dunn P."/>
            <person name="Durbin K.J."/>
            <person name="Evangelista C.C."/>
            <person name="Ferraz C."/>
            <person name="Ferriera S."/>
            <person name="Fleischmann W."/>
            <person name="Fosler C."/>
            <person name="Gabrielian A.E."/>
            <person name="Garg N.S."/>
            <person name="Gelbart W.M."/>
            <person name="Glasser K."/>
            <person name="Glodek A."/>
            <person name="Gong F."/>
            <person name="Gorrell J.H."/>
            <person name="Gu Z."/>
            <person name="Guan P."/>
            <person name="Harris M."/>
            <person name="Harris N.L."/>
            <person name="Harvey D."/>
            <person name="Heiman T.J."/>
            <person name="Hernandez J.R."/>
            <person name="Houck J."/>
            <person name="Hostin D."/>
            <person name="Houston K.A."/>
            <person name="Howland T.J."/>
            <person name="Wei M.H."/>
            <person name="Ibegwam C."/>
            <person name="Jalali M."/>
            <person name="Kalush F."/>
            <person name="Karpen G.H."/>
            <person name="Ke Z."/>
            <person name="Kennison J.A."/>
            <person name="Ketchum K.A."/>
            <person name="Kimmel B.E."/>
            <person name="Kodira C.D."/>
            <person name="Kraft C."/>
            <person name="Kravitz S."/>
            <person name="Kulp D."/>
            <person name="Lai Z."/>
            <person name="Lasko P."/>
            <person name="Lei Y."/>
            <person name="Levitsky A.A."/>
            <person name="Li J."/>
            <person name="Li Z."/>
            <person name="Liang Y."/>
            <person name="Lin X."/>
            <person name="Liu X."/>
            <person name="Mattei B."/>
            <person name="McIntosh T.C."/>
            <person name="McLeod M.P."/>
            <person name="McPherson D."/>
            <person name="Merkulov G."/>
            <person name="Milshina N.V."/>
            <person name="Mobarry C."/>
            <person name="Morris J."/>
            <person name="Moshrefi A."/>
            <person name="Mount S.M."/>
            <person name="Moy M."/>
            <person name="Murphy B."/>
            <person name="Murphy L."/>
            <person name="Muzny D.M."/>
            <person name="Nelson D.L."/>
            <person name="Nelson D.R."/>
            <person name="Nelson K.A."/>
            <person name="Nixon K."/>
            <person name="Nusskern D.R."/>
            <person name="Pacleb J.M."/>
            <person name="Palazzolo M."/>
            <person name="Pittman G.S."/>
            <person name="Pan S."/>
            <person name="Pollard J."/>
            <person name="Puri V."/>
            <person name="Reese M.G."/>
            <person name="Reinert K."/>
            <person name="Remington K."/>
            <person name="Saunders R.D."/>
            <person name="Scheeler F."/>
            <person name="Shen H."/>
            <person name="Shue B.C."/>
            <person name="Siden-Kiamos I."/>
            <person name="Simpson M."/>
            <person name="Skupski M.P."/>
            <person name="Smith T."/>
            <person name="Spier E."/>
            <person name="Spradling A.C."/>
            <person name="Stapleton M."/>
            <person name="Strong R."/>
            <person name="Sun E."/>
            <person name="Svirskas R."/>
            <person name="Tector C."/>
            <person name="Turner R."/>
            <person name="Venter E."/>
            <person name="Wang A.H."/>
            <person name="Wang X."/>
            <person name="Wang Z.Y."/>
            <person name="Wassarman D.A."/>
            <person name="Weinstock G.M."/>
            <person name="Weissenbach J."/>
            <person name="Williams S.M."/>
            <person name="WoodageT"/>
            <person name="Worley K.C."/>
            <person name="Wu D."/>
            <person name="Yang S."/>
            <person name="Yao Q.A."/>
            <person name="Ye J."/>
            <person name="Yeh R.F."/>
            <person name="Zaveri J.S."/>
            <person name="Zhan M."/>
            <person name="Zhang G."/>
            <person name="Zhao Q."/>
            <person name="Zheng L."/>
            <person name="Zheng X.H."/>
            <person name="Zhong F.N."/>
            <person name="Zhong W."/>
            <person name="Zhou X."/>
            <person name="Zhu S."/>
            <person name="Zhu X."/>
            <person name="Smith H.O."/>
            <person name="Gibbs R.A."/>
            <person name="Myers E.W."/>
            <person name="Rubin G.M."/>
            <person name="Venter J.C."/>
        </authorList>
    </citation>
    <scope>NUCLEOTIDE SEQUENCE [LARGE SCALE GENOMIC DNA]</scope>
    <source>
        <strain evidence="4">Berkeley</strain>
    </source>
</reference>
<dbReference type="OrthoDB" id="7859821at2759"/>
<reference evidence="1 4" key="6">
    <citation type="journal article" date="2005" name="PLoS Comput. Biol.">
        <title>Combined evidence annotation of transposable elements in genome sequences.</title>
        <authorList>
            <person name="Quesneville H."/>
            <person name="Bergman C.M."/>
            <person name="Andrieu O."/>
            <person name="Autard D."/>
            <person name="Nouaud D."/>
            <person name="Ashburner M."/>
            <person name="Anxolabehere D."/>
        </authorList>
    </citation>
    <scope>NUCLEOTIDE SEQUENCE [LARGE SCALE GENOMIC DNA]</scope>
    <source>
        <strain evidence="4">Berkeley</strain>
    </source>
</reference>
<evidence type="ECO:0000313" key="2">
    <source>
        <dbReference type="EMBL" id="AHN56515.1"/>
    </source>
</evidence>
<gene>
    <name evidence="1 3" type="primary">VepD</name>
    <name evidence="1" type="synonym">anon-EST:CL57</name>
    <name evidence="1" type="synonym">D</name>
    <name evidence="1" type="synonym">Dmel\CG33200</name>
    <name evidence="1" type="synonym">ventrally-expressed-protein-D</name>
    <name evidence="1" type="synonym">vepD</name>
    <name evidence="1 3" type="ORF">CG33200</name>
    <name evidence="1" type="ORF">Dmel_CG33200</name>
</gene>
<keyword evidence="4" id="KW-1185">Reference proteome</keyword>
<reference evidence="1" key="13">
    <citation type="submission" date="2020-04" db="EMBL/GenBank/DDBJ databases">
        <authorList>
            <consortium name="FlyBase"/>
        </authorList>
    </citation>
    <scope>NUCLEOTIDE SEQUENCE</scope>
</reference>
<accession>A0A0B4K868</accession>